<reference evidence="3 4" key="1">
    <citation type="journal article" date="2022" name="G3 (Bethesda)">
        <title>Enemy or ally: a genomic approach to elucidate the lifestyle of Phyllosticta citrichinaensis.</title>
        <authorList>
            <person name="Buijs V.A."/>
            <person name="Groenewald J.Z."/>
            <person name="Haridas S."/>
            <person name="LaButti K.M."/>
            <person name="Lipzen A."/>
            <person name="Martin F.M."/>
            <person name="Barry K."/>
            <person name="Grigoriev I.V."/>
            <person name="Crous P.W."/>
            <person name="Seidl M.F."/>
        </authorList>
    </citation>
    <scope>NUCLEOTIDE SEQUENCE [LARGE SCALE GENOMIC DNA]</scope>
    <source>
        <strain evidence="3 4">CBS 129764</strain>
    </source>
</reference>
<evidence type="ECO:0000313" key="4">
    <source>
        <dbReference type="Proteomes" id="UP001456524"/>
    </source>
</evidence>
<proteinExistence type="predicted"/>
<gene>
    <name evidence="3" type="ORF">IWX90DRAFT_419483</name>
</gene>
<evidence type="ECO:0000313" key="3">
    <source>
        <dbReference type="EMBL" id="KAK8151036.1"/>
    </source>
</evidence>
<feature type="region of interest" description="Disordered" evidence="1">
    <location>
        <begin position="236"/>
        <end position="255"/>
    </location>
</feature>
<organism evidence="3 4">
    <name type="scientific">Phyllosticta citrichinensis</name>
    <dbReference type="NCBI Taxonomy" id="1130410"/>
    <lineage>
        <taxon>Eukaryota</taxon>
        <taxon>Fungi</taxon>
        <taxon>Dikarya</taxon>
        <taxon>Ascomycota</taxon>
        <taxon>Pezizomycotina</taxon>
        <taxon>Dothideomycetes</taxon>
        <taxon>Dothideomycetes incertae sedis</taxon>
        <taxon>Botryosphaeriales</taxon>
        <taxon>Phyllostictaceae</taxon>
        <taxon>Phyllosticta</taxon>
    </lineage>
</organism>
<keyword evidence="2" id="KW-1133">Transmembrane helix</keyword>
<name>A0ABR1XEQ2_9PEZI</name>
<keyword evidence="2" id="KW-0812">Transmembrane</keyword>
<feature type="transmembrane region" description="Helical" evidence="2">
    <location>
        <begin position="261"/>
        <end position="283"/>
    </location>
</feature>
<dbReference type="Proteomes" id="UP001456524">
    <property type="component" value="Unassembled WGS sequence"/>
</dbReference>
<evidence type="ECO:0000256" key="2">
    <source>
        <dbReference type="SAM" id="Phobius"/>
    </source>
</evidence>
<accession>A0ABR1XEQ2</accession>
<keyword evidence="4" id="KW-1185">Reference proteome</keyword>
<feature type="region of interest" description="Disordered" evidence="1">
    <location>
        <begin position="1"/>
        <end position="20"/>
    </location>
</feature>
<protein>
    <submittedName>
        <fullName evidence="3">Uncharacterized protein</fullName>
    </submittedName>
</protein>
<keyword evidence="2" id="KW-0472">Membrane</keyword>
<dbReference type="EMBL" id="JBBWUH010000021">
    <property type="protein sequence ID" value="KAK8151036.1"/>
    <property type="molecule type" value="Genomic_DNA"/>
</dbReference>
<evidence type="ECO:0000256" key="1">
    <source>
        <dbReference type="SAM" id="MobiDB-lite"/>
    </source>
</evidence>
<sequence>MGVPICSNVRPKDKAGPPARTLPRLIVSQSRAIAAPKTMKQWPPRTHACRETIFLVYRYDEIQQPTTRVSAAFEAKWSLIAVIVASAVRGVAQNQNGSVPRCYYPNGQTATNDCACYLNTTQSFCCTEGVKCLKNKICDFINPTEYRFNRGTCTDKTWTSPACPSFGQDYGSGVVKCPGTTKVCCDNGNNDSNATCCFDPSLLFDMPSGWEAFPEIDSSAETAVVNLQTSQTASATTSAAEDATSSSSQGGSDASVGTATIVGAAVGGVAGVAVLNLLALLYLKRRKRPGRGMGSGFAGSRLGLWMRKK</sequence>
<comment type="caution">
    <text evidence="3">The sequence shown here is derived from an EMBL/GenBank/DDBJ whole genome shotgun (WGS) entry which is preliminary data.</text>
</comment>